<evidence type="ECO:0000313" key="2">
    <source>
        <dbReference type="EMBL" id="ERE07147.1"/>
    </source>
</evidence>
<dbReference type="RefSeq" id="WP_021476747.1">
    <property type="nucleotide sequence ID" value="NZ_AVPH01000212.1"/>
</dbReference>
<dbReference type="Proteomes" id="UP000016426">
    <property type="component" value="Unassembled WGS sequence"/>
</dbReference>
<keyword evidence="3" id="KW-1185">Reference proteome</keyword>
<dbReference type="EMBL" id="AVPH01000212">
    <property type="protein sequence ID" value="ERE07147.1"/>
    <property type="molecule type" value="Genomic_DNA"/>
</dbReference>
<evidence type="ECO:0000313" key="3">
    <source>
        <dbReference type="Proteomes" id="UP000016426"/>
    </source>
</evidence>
<dbReference type="InterPro" id="IPR007048">
    <property type="entry name" value="IraD/Gp25-like"/>
</dbReference>
<dbReference type="Pfam" id="PF04965">
    <property type="entry name" value="GPW_gp25"/>
    <property type="match status" value="1"/>
</dbReference>
<accession>A0ABN0N7H2</accession>
<organism evidence="2 3">
    <name type="scientific">Pseudogulbenkiania ferrooxidans EGD-HP2</name>
    <dbReference type="NCBI Taxonomy" id="1388764"/>
    <lineage>
        <taxon>Bacteria</taxon>
        <taxon>Pseudomonadati</taxon>
        <taxon>Pseudomonadota</taxon>
        <taxon>Betaproteobacteria</taxon>
        <taxon>Neisseriales</taxon>
        <taxon>Chromobacteriaceae</taxon>
        <taxon>Pseudogulbenkiania</taxon>
    </lineage>
</organism>
<sequence>MKQLPEILSADWSPQLGALGEVVEDVADIDQCIRIILTTQPGTDPLRPLFGCDVWRWLDAPVDIALPHVVREVYAAIGMWEPRAEVVGVTLSPGDGESHWRVRVNWQPAGAPSQRQTEVSYV</sequence>
<proteinExistence type="predicted"/>
<dbReference type="Gene3D" id="3.10.450.40">
    <property type="match status" value="1"/>
</dbReference>
<comment type="caution">
    <text evidence="2">The sequence shown here is derived from an EMBL/GenBank/DDBJ whole genome shotgun (WGS) entry which is preliminary data.</text>
</comment>
<protein>
    <submittedName>
        <fullName evidence="2">Baseplate protein</fullName>
    </submittedName>
</protein>
<evidence type="ECO:0000259" key="1">
    <source>
        <dbReference type="Pfam" id="PF04965"/>
    </source>
</evidence>
<gene>
    <name evidence="2" type="ORF">O166_06590</name>
</gene>
<feature type="domain" description="IraD/Gp25-like" evidence="1">
    <location>
        <begin position="25"/>
        <end position="97"/>
    </location>
</feature>
<name>A0ABN0N7H2_9NEIS</name>
<dbReference type="SUPFAM" id="SSF160719">
    <property type="entry name" value="gpW/gp25-like"/>
    <property type="match status" value="1"/>
</dbReference>
<reference evidence="2 3" key="1">
    <citation type="journal article" date="2013" name="Genome Announc.">
        <title>Genome Sequence of the Pigment-Producing Bacterium Pseudogulbenkiania ferrooxidans, Isolated from Loktak Lake.</title>
        <authorList>
            <person name="Puranik S."/>
            <person name="Talkal R."/>
            <person name="Qureshi A."/>
            <person name="Khardenavis A."/>
            <person name="Kapley A."/>
            <person name="Purohit H.J."/>
        </authorList>
    </citation>
    <scope>NUCLEOTIDE SEQUENCE [LARGE SCALE GENOMIC DNA]</scope>
    <source>
        <strain evidence="2 3">EGD-HP2</strain>
    </source>
</reference>